<dbReference type="AlphaFoldDB" id="A0A4R7BR85"/>
<dbReference type="Proteomes" id="UP000295122">
    <property type="component" value="Unassembled WGS sequence"/>
</dbReference>
<dbReference type="InterPro" id="IPR009394">
    <property type="entry name" value="MmcB-like"/>
</dbReference>
<proteinExistence type="predicted"/>
<keyword evidence="2" id="KW-1185">Reference proteome</keyword>
<dbReference type="RefSeq" id="WP_133774095.1">
    <property type="nucleotide sequence ID" value="NZ_SNZR01000016.1"/>
</dbReference>
<accession>A0A4R7BR85</accession>
<name>A0A4R7BR85_9HYPH</name>
<evidence type="ECO:0000313" key="1">
    <source>
        <dbReference type="EMBL" id="TDR87292.1"/>
    </source>
</evidence>
<dbReference type="Pfam" id="PF06319">
    <property type="entry name" value="MmcB-like"/>
    <property type="match status" value="1"/>
</dbReference>
<evidence type="ECO:0000313" key="2">
    <source>
        <dbReference type="Proteomes" id="UP000295122"/>
    </source>
</evidence>
<gene>
    <name evidence="1" type="ORF">EV668_4373</name>
</gene>
<evidence type="ECO:0008006" key="3">
    <source>
        <dbReference type="Google" id="ProtNLM"/>
    </source>
</evidence>
<dbReference type="OrthoDB" id="5194526at2"/>
<protein>
    <recommendedName>
        <fullName evidence="3">DNA repair protein MmcB-related protein</fullName>
    </recommendedName>
</protein>
<sequence>MLQAKPLPIRPDGRQSPTALSVATGARRLLAARGCATVTELTLASGRRADVIALTPDGCLWIVEVKSCLADFRADAKWRAYRDFCDRFFFAVPPDFRTEVLPDETGLILADGFGAEFVREAPEHKLAGARRKAVTLRFAHVAANRHHALFDPQGAAGLLD</sequence>
<organism evidence="1 2">
    <name type="scientific">Enterovirga rhinocerotis</name>
    <dbReference type="NCBI Taxonomy" id="1339210"/>
    <lineage>
        <taxon>Bacteria</taxon>
        <taxon>Pseudomonadati</taxon>
        <taxon>Pseudomonadota</taxon>
        <taxon>Alphaproteobacteria</taxon>
        <taxon>Hyphomicrobiales</taxon>
        <taxon>Methylobacteriaceae</taxon>
        <taxon>Enterovirga</taxon>
    </lineage>
</organism>
<reference evidence="1 2" key="1">
    <citation type="submission" date="2019-03" db="EMBL/GenBank/DDBJ databases">
        <title>Genomic Encyclopedia of Type Strains, Phase IV (KMG-IV): sequencing the most valuable type-strain genomes for metagenomic binning, comparative biology and taxonomic classification.</title>
        <authorList>
            <person name="Goeker M."/>
        </authorList>
    </citation>
    <scope>NUCLEOTIDE SEQUENCE [LARGE SCALE GENOMIC DNA]</scope>
    <source>
        <strain evidence="1 2">DSM 25903</strain>
    </source>
</reference>
<comment type="caution">
    <text evidence="1">The sequence shown here is derived from an EMBL/GenBank/DDBJ whole genome shotgun (WGS) entry which is preliminary data.</text>
</comment>
<dbReference type="EMBL" id="SNZR01000016">
    <property type="protein sequence ID" value="TDR87292.1"/>
    <property type="molecule type" value="Genomic_DNA"/>
</dbReference>
<dbReference type="PIRSF" id="PIRSF031796">
    <property type="entry name" value="UPC031796"/>
    <property type="match status" value="1"/>
</dbReference>